<evidence type="ECO:0000256" key="2">
    <source>
        <dbReference type="ARBA" id="ARBA00022833"/>
    </source>
</evidence>
<dbReference type="InterPro" id="IPR036291">
    <property type="entry name" value="NAD(P)-bd_dom_sf"/>
</dbReference>
<comment type="similarity">
    <text evidence="5">Belongs to the zinc-containing alcohol dehydrogenase family.</text>
</comment>
<dbReference type="InterPro" id="IPR013154">
    <property type="entry name" value="ADH-like_N"/>
</dbReference>
<dbReference type="Pfam" id="PF08240">
    <property type="entry name" value="ADH_N"/>
    <property type="match status" value="1"/>
</dbReference>
<dbReference type="PANTHER" id="PTHR43880:SF12">
    <property type="entry name" value="ALCOHOL DEHYDROGENASE CLASS-3"/>
    <property type="match status" value="1"/>
</dbReference>
<keyword evidence="3" id="KW-0560">Oxidoreductase</keyword>
<keyword evidence="2 5" id="KW-0862">Zinc</keyword>
<evidence type="ECO:0000256" key="5">
    <source>
        <dbReference type="RuleBase" id="RU361277"/>
    </source>
</evidence>
<dbReference type="GO" id="GO:0051903">
    <property type="term" value="F:S-(hydroxymethyl)glutathione dehydrogenase [NAD(P)+] activity"/>
    <property type="evidence" value="ECO:0007669"/>
    <property type="project" value="TreeGrafter"/>
</dbReference>
<proteinExistence type="inferred from homology"/>
<reference evidence="7 8" key="1">
    <citation type="submission" date="2019-03" db="EMBL/GenBank/DDBJ databases">
        <title>Genomic Encyclopedia of Type Strains, Phase IV (KMG-IV): sequencing the most valuable type-strain genomes for metagenomic binning, comparative biology and taxonomic classification.</title>
        <authorList>
            <person name="Goeker M."/>
        </authorList>
    </citation>
    <scope>NUCLEOTIDE SEQUENCE [LARGE SCALE GENOMIC DNA]</scope>
    <source>
        <strain evidence="7 8">DSM 26377</strain>
    </source>
</reference>
<accession>A0A4V3F5E9</accession>
<dbReference type="GO" id="GO:0046294">
    <property type="term" value="P:formaldehyde catabolic process"/>
    <property type="evidence" value="ECO:0007669"/>
    <property type="project" value="TreeGrafter"/>
</dbReference>
<dbReference type="Gene3D" id="3.40.50.720">
    <property type="entry name" value="NAD(P)-binding Rossmann-like Domain"/>
    <property type="match status" value="1"/>
</dbReference>
<dbReference type="InterPro" id="IPR011032">
    <property type="entry name" value="GroES-like_sf"/>
</dbReference>
<evidence type="ECO:0000313" key="8">
    <source>
        <dbReference type="Proteomes" id="UP000295341"/>
    </source>
</evidence>
<dbReference type="SUPFAM" id="SSF51735">
    <property type="entry name" value="NAD(P)-binding Rossmann-fold domains"/>
    <property type="match status" value="1"/>
</dbReference>
<dbReference type="GO" id="GO:0005829">
    <property type="term" value="C:cytosol"/>
    <property type="evidence" value="ECO:0007669"/>
    <property type="project" value="TreeGrafter"/>
</dbReference>
<comment type="caution">
    <text evidence="7">The sequence shown here is derived from an EMBL/GenBank/DDBJ whole genome shotgun (WGS) entry which is preliminary data.</text>
</comment>
<dbReference type="PROSITE" id="PS00059">
    <property type="entry name" value="ADH_ZINC"/>
    <property type="match status" value="1"/>
</dbReference>
<dbReference type="Gene3D" id="3.90.180.10">
    <property type="entry name" value="Medium-chain alcohol dehydrogenases, catalytic domain"/>
    <property type="match status" value="1"/>
</dbReference>
<dbReference type="RefSeq" id="WP_133882283.1">
    <property type="nucleotide sequence ID" value="NZ_MWIN01000018.1"/>
</dbReference>
<dbReference type="SUPFAM" id="SSF50129">
    <property type="entry name" value="GroES-like"/>
    <property type="match status" value="1"/>
</dbReference>
<evidence type="ECO:0000256" key="4">
    <source>
        <dbReference type="ARBA" id="ARBA00023027"/>
    </source>
</evidence>
<sequence length="365" mass="37763">MEITAAVARQAGGPFTIEHLQIEAPREDEVRVRIVGAGLCHTDLIARDQAIPVPLPAVFGHEGSGVVEAVGRDVRDLKVGDHVVLSFLSCGECARCRHAEPCYCHQFIPLNFGGARGDGSSCLSHEGERVSGHFFGQSSFATYAIARARNVVKVDPAAPLELLGPLGCGFQTGAGSVMRALAARAGSSIVICGGGAVGLAAVMGAVVQGCAQIVLVEPHAARRALAMELGATHTVDPAAGDLAALLRAVLPQGTDYLFDNTGIPSVIEAALTCLAPHGVCGVVAAAKPESSITLNLTALVLAGHRVQGIVEGDADPQSLIPELVGLFQAGRFPLDRLVKTWSLAQINEAIAAQHRGECVKAVLLP</sequence>
<dbReference type="Proteomes" id="UP000295341">
    <property type="component" value="Unassembled WGS sequence"/>
</dbReference>
<dbReference type="AlphaFoldDB" id="A0A4V3F5E9"/>
<dbReference type="OrthoDB" id="9770544at2"/>
<dbReference type="EMBL" id="SOBT01000009">
    <property type="protein sequence ID" value="TDU28756.1"/>
    <property type="molecule type" value="Genomic_DNA"/>
</dbReference>
<comment type="cofactor">
    <cofactor evidence="5">
        <name>Zn(2+)</name>
        <dbReference type="ChEBI" id="CHEBI:29105"/>
    </cofactor>
</comment>
<name>A0A4V3F5E9_9GAMM</name>
<protein>
    <submittedName>
        <fullName evidence="7">Aryl-alcohol dehydrogenase</fullName>
    </submittedName>
</protein>
<feature type="domain" description="Enoyl reductase (ER)" evidence="6">
    <location>
        <begin position="15"/>
        <end position="363"/>
    </location>
</feature>
<gene>
    <name evidence="7" type="ORF">DFR24_3131</name>
</gene>
<dbReference type="PANTHER" id="PTHR43880">
    <property type="entry name" value="ALCOHOL DEHYDROGENASE"/>
    <property type="match status" value="1"/>
</dbReference>
<keyword evidence="4" id="KW-0520">NAD</keyword>
<dbReference type="Pfam" id="PF00107">
    <property type="entry name" value="ADH_zinc_N"/>
    <property type="match status" value="1"/>
</dbReference>
<evidence type="ECO:0000313" key="7">
    <source>
        <dbReference type="EMBL" id="TDU28756.1"/>
    </source>
</evidence>
<evidence type="ECO:0000256" key="3">
    <source>
        <dbReference type="ARBA" id="ARBA00023002"/>
    </source>
</evidence>
<evidence type="ECO:0000259" key="6">
    <source>
        <dbReference type="SMART" id="SM00829"/>
    </source>
</evidence>
<dbReference type="InterPro" id="IPR013149">
    <property type="entry name" value="ADH-like_C"/>
</dbReference>
<dbReference type="GO" id="GO:0008270">
    <property type="term" value="F:zinc ion binding"/>
    <property type="evidence" value="ECO:0007669"/>
    <property type="project" value="InterPro"/>
</dbReference>
<dbReference type="CDD" id="cd08278">
    <property type="entry name" value="benzyl_alcohol_DH"/>
    <property type="match status" value="1"/>
</dbReference>
<dbReference type="SMART" id="SM00829">
    <property type="entry name" value="PKS_ER"/>
    <property type="match status" value="1"/>
</dbReference>
<dbReference type="InterPro" id="IPR002328">
    <property type="entry name" value="ADH_Zn_CS"/>
</dbReference>
<organism evidence="7 8">
    <name type="scientific">Panacagrimonas perspica</name>
    <dbReference type="NCBI Taxonomy" id="381431"/>
    <lineage>
        <taxon>Bacteria</taxon>
        <taxon>Pseudomonadati</taxon>
        <taxon>Pseudomonadota</taxon>
        <taxon>Gammaproteobacteria</taxon>
        <taxon>Nevskiales</taxon>
        <taxon>Nevskiaceae</taxon>
        <taxon>Panacagrimonas</taxon>
    </lineage>
</organism>
<keyword evidence="1 5" id="KW-0479">Metal-binding</keyword>
<keyword evidence="8" id="KW-1185">Reference proteome</keyword>
<dbReference type="InterPro" id="IPR020843">
    <property type="entry name" value="ER"/>
</dbReference>
<evidence type="ECO:0000256" key="1">
    <source>
        <dbReference type="ARBA" id="ARBA00022723"/>
    </source>
</evidence>